<evidence type="ECO:0000313" key="3">
    <source>
        <dbReference type="Proteomes" id="UP000006637"/>
    </source>
</evidence>
<protein>
    <submittedName>
        <fullName evidence="2">Glyoxalase/bleomycin resistance protein/dioxygenase</fullName>
    </submittedName>
</protein>
<evidence type="ECO:0000313" key="2">
    <source>
        <dbReference type="EMBL" id="ABG05139.1"/>
    </source>
</evidence>
<dbReference type="RefSeq" id="WP_011565153.1">
    <property type="nucleotide sequence ID" value="NC_008148.1"/>
</dbReference>
<dbReference type="PhylomeDB" id="Q1ATY9"/>
<dbReference type="Proteomes" id="UP000006637">
    <property type="component" value="Chromosome"/>
</dbReference>
<dbReference type="InterPro" id="IPR037523">
    <property type="entry name" value="VOC_core"/>
</dbReference>
<dbReference type="SUPFAM" id="SSF54593">
    <property type="entry name" value="Glyoxalase/Bleomycin resistance protein/Dihydroxybiphenyl dioxygenase"/>
    <property type="match status" value="1"/>
</dbReference>
<dbReference type="Gene3D" id="3.10.180.10">
    <property type="entry name" value="2,3-Dihydroxybiphenyl 1,2-Dioxygenase, domain 1"/>
    <property type="match status" value="1"/>
</dbReference>
<dbReference type="PANTHER" id="PTHR21366:SF14">
    <property type="entry name" value="GLYOXALASE DOMAIN-CONTAINING PROTEIN 5"/>
    <property type="match status" value="1"/>
</dbReference>
<evidence type="ECO:0000259" key="1">
    <source>
        <dbReference type="PROSITE" id="PS51819"/>
    </source>
</evidence>
<name>Q1ATY9_RUBXD</name>
<dbReference type="InterPro" id="IPR004360">
    <property type="entry name" value="Glyas_Fos-R_dOase_dom"/>
</dbReference>
<dbReference type="AlphaFoldDB" id="Q1ATY9"/>
<dbReference type="PROSITE" id="PS51819">
    <property type="entry name" value="VOC"/>
    <property type="match status" value="1"/>
</dbReference>
<reference evidence="2 3" key="1">
    <citation type="submission" date="2006-06" db="EMBL/GenBank/DDBJ databases">
        <title>Complete sequence of Rubrobacter xylanophilus DSM 9941.</title>
        <authorList>
            <consortium name="US DOE Joint Genome Institute"/>
            <person name="Copeland A."/>
            <person name="Lucas S."/>
            <person name="Lapidus A."/>
            <person name="Barry K."/>
            <person name="Detter J.C."/>
            <person name="Glavina del Rio T."/>
            <person name="Hammon N."/>
            <person name="Israni S."/>
            <person name="Dalin E."/>
            <person name="Tice H."/>
            <person name="Pitluck S."/>
            <person name="Munk A.C."/>
            <person name="Brettin T."/>
            <person name="Bruce D."/>
            <person name="Han C."/>
            <person name="Tapia R."/>
            <person name="Gilna P."/>
            <person name="Schmutz J."/>
            <person name="Larimer F."/>
            <person name="Land M."/>
            <person name="Hauser L."/>
            <person name="Kyrpides N."/>
            <person name="Lykidis A."/>
            <person name="da Costa M.S."/>
            <person name="Rainey F.A."/>
            <person name="Empadinhas N."/>
            <person name="Jolivet E."/>
            <person name="Battista J.R."/>
            <person name="Richardson P."/>
        </authorList>
    </citation>
    <scope>NUCLEOTIDE SEQUENCE [LARGE SCALE GENOMIC DNA]</scope>
    <source>
        <strain evidence="3">DSM 9941 / JCM 11954 / NBRC 16129 / PRD-1</strain>
    </source>
</reference>
<dbReference type="Pfam" id="PF00903">
    <property type="entry name" value="Glyoxalase"/>
    <property type="match status" value="1"/>
</dbReference>
<dbReference type="InterPro" id="IPR050383">
    <property type="entry name" value="GlyoxalaseI/FosfomycinResist"/>
</dbReference>
<dbReference type="KEGG" id="rxy:Rxyl_2195"/>
<dbReference type="InterPro" id="IPR029068">
    <property type="entry name" value="Glyas_Bleomycin-R_OHBP_Dase"/>
</dbReference>
<dbReference type="HOGENOM" id="CLU_156336_0_0_11"/>
<keyword evidence="2" id="KW-0560">Oxidoreductase</keyword>
<dbReference type="GO" id="GO:0051213">
    <property type="term" value="F:dioxygenase activity"/>
    <property type="evidence" value="ECO:0007669"/>
    <property type="project" value="UniProtKB-KW"/>
</dbReference>
<dbReference type="OrthoDB" id="9812656at2"/>
<keyword evidence="3" id="KW-1185">Reference proteome</keyword>
<proteinExistence type="predicted"/>
<dbReference type="eggNOG" id="COG0346">
    <property type="taxonomic scope" value="Bacteria"/>
</dbReference>
<dbReference type="PANTHER" id="PTHR21366">
    <property type="entry name" value="GLYOXALASE FAMILY PROTEIN"/>
    <property type="match status" value="1"/>
</dbReference>
<dbReference type="EMBL" id="CP000386">
    <property type="protein sequence ID" value="ABG05139.1"/>
    <property type="molecule type" value="Genomic_DNA"/>
</dbReference>
<sequence>MRISGADHTNWRVRDLEASLRFYRDALGLEPFGLEEHARGERPLVSLRVNEGFILHLVPDPGFERPPTGGYDHLALVVEGAGIDEVAERLQRRGIRIERRFESILGARGRGPALYVRDPDGYRIELKFYA</sequence>
<dbReference type="STRING" id="266117.Rxyl_2195"/>
<accession>Q1ATY9</accession>
<keyword evidence="2" id="KW-0223">Dioxygenase</keyword>
<feature type="domain" description="VOC" evidence="1">
    <location>
        <begin position="5"/>
        <end position="129"/>
    </location>
</feature>
<organism evidence="2 3">
    <name type="scientific">Rubrobacter xylanophilus (strain DSM 9941 / JCM 11954 / NBRC 16129 / PRD-1)</name>
    <dbReference type="NCBI Taxonomy" id="266117"/>
    <lineage>
        <taxon>Bacteria</taxon>
        <taxon>Bacillati</taxon>
        <taxon>Actinomycetota</taxon>
        <taxon>Rubrobacteria</taxon>
        <taxon>Rubrobacterales</taxon>
        <taxon>Rubrobacteraceae</taxon>
        <taxon>Rubrobacter</taxon>
    </lineage>
</organism>
<gene>
    <name evidence="2" type="ordered locus">Rxyl_2195</name>
</gene>